<dbReference type="AlphaFoldDB" id="J3LAH2"/>
<accession>J3LAH2</accession>
<reference evidence="2" key="1">
    <citation type="submission" date="2013-04" db="UniProtKB">
        <authorList>
            <consortium name="EnsemblPlants"/>
        </authorList>
    </citation>
    <scope>IDENTIFICATION</scope>
</reference>
<evidence type="ECO:0000256" key="1">
    <source>
        <dbReference type="SAM" id="MobiDB-lite"/>
    </source>
</evidence>
<evidence type="ECO:0000313" key="3">
    <source>
        <dbReference type="Proteomes" id="UP000006038"/>
    </source>
</evidence>
<proteinExistence type="predicted"/>
<feature type="compositionally biased region" description="Polar residues" evidence="1">
    <location>
        <begin position="48"/>
        <end position="61"/>
    </location>
</feature>
<sequence length="114" mass="12672">MESDPTLTFTIDPNNMPEQQISGPPEDEDEDDDDAAAGKEEDEPFYPSTKNSNKNVQSKLSCRQGRQPPAPAPPRRRPATDRPTAAAAPTADPNSYRRRARKGVHRVPERAPFF</sequence>
<dbReference type="EnsemblPlants" id="OB02G16390.1">
    <property type="protein sequence ID" value="OB02G16390.1"/>
    <property type="gene ID" value="OB02G16390"/>
</dbReference>
<name>J3LAH2_ORYBR</name>
<evidence type="ECO:0000313" key="2">
    <source>
        <dbReference type="EnsemblPlants" id="OB02G16390.1"/>
    </source>
</evidence>
<feature type="compositionally biased region" description="Acidic residues" evidence="1">
    <location>
        <begin position="25"/>
        <end position="44"/>
    </location>
</feature>
<dbReference type="Proteomes" id="UP000006038">
    <property type="component" value="Unassembled WGS sequence"/>
</dbReference>
<feature type="region of interest" description="Disordered" evidence="1">
    <location>
        <begin position="1"/>
        <end position="114"/>
    </location>
</feature>
<keyword evidence="3" id="KW-1185">Reference proteome</keyword>
<dbReference type="Gramene" id="OB02G16390.1">
    <property type="protein sequence ID" value="OB02G16390.1"/>
    <property type="gene ID" value="OB02G16390"/>
</dbReference>
<organism evidence="2">
    <name type="scientific">Oryza brachyantha</name>
    <name type="common">malo sina</name>
    <dbReference type="NCBI Taxonomy" id="4533"/>
    <lineage>
        <taxon>Eukaryota</taxon>
        <taxon>Viridiplantae</taxon>
        <taxon>Streptophyta</taxon>
        <taxon>Embryophyta</taxon>
        <taxon>Tracheophyta</taxon>
        <taxon>Spermatophyta</taxon>
        <taxon>Magnoliopsida</taxon>
        <taxon>Liliopsida</taxon>
        <taxon>Poales</taxon>
        <taxon>Poaceae</taxon>
        <taxon>BOP clade</taxon>
        <taxon>Oryzoideae</taxon>
        <taxon>Oryzeae</taxon>
        <taxon>Oryzinae</taxon>
        <taxon>Oryza</taxon>
    </lineage>
</organism>
<protein>
    <submittedName>
        <fullName evidence="2">Uncharacterized protein</fullName>
    </submittedName>
</protein>
<dbReference type="HOGENOM" id="CLU_2124897_0_0_1"/>
<feature type="compositionally biased region" description="Low complexity" evidence="1">
    <location>
        <begin position="81"/>
        <end position="93"/>
    </location>
</feature>
<feature type="compositionally biased region" description="Polar residues" evidence="1">
    <location>
        <begin position="1"/>
        <end position="22"/>
    </location>
</feature>
<feature type="compositionally biased region" description="Basic residues" evidence="1">
    <location>
        <begin position="96"/>
        <end position="105"/>
    </location>
</feature>